<dbReference type="AlphaFoldDB" id="A0AAQ4CP22"/>
<dbReference type="Proteomes" id="UP001319921">
    <property type="component" value="Chromosome"/>
</dbReference>
<dbReference type="GeneID" id="68865300"/>
<name>A0AAQ4CP22_9CREN</name>
<organism evidence="1 2">
    <name type="scientific">Saccharolobus caldissimus</name>
    <dbReference type="NCBI Taxonomy" id="1702097"/>
    <lineage>
        <taxon>Archaea</taxon>
        <taxon>Thermoproteota</taxon>
        <taxon>Thermoprotei</taxon>
        <taxon>Sulfolobales</taxon>
        <taxon>Sulfolobaceae</taxon>
        <taxon>Saccharolobus</taxon>
    </lineage>
</organism>
<accession>A0AAQ4CP22</accession>
<dbReference type="EMBL" id="AP025226">
    <property type="protein sequence ID" value="BDB97553.1"/>
    <property type="molecule type" value="Genomic_DNA"/>
</dbReference>
<keyword evidence="2" id="KW-1185">Reference proteome</keyword>
<evidence type="ECO:0000313" key="2">
    <source>
        <dbReference type="Proteomes" id="UP001319921"/>
    </source>
</evidence>
<reference evidence="1 2" key="1">
    <citation type="journal article" date="2022" name="Microbiol. Resour. Announc.">
        <title>Complete Genome Sequence of the Hyperthermophilic and Acidophilic Archaeon Saccharolobus caldissimus Strain HS-3T.</title>
        <authorList>
            <person name="Sakai H.D."/>
            <person name="Kurosawa N."/>
        </authorList>
    </citation>
    <scope>NUCLEOTIDE SEQUENCE [LARGE SCALE GENOMIC DNA]</scope>
    <source>
        <strain evidence="1 2">JCM32116</strain>
    </source>
</reference>
<proteinExistence type="predicted"/>
<gene>
    <name evidence="1" type="ORF">SACC_05700</name>
</gene>
<dbReference type="KEGG" id="scas:SACC_05700"/>
<dbReference type="InterPro" id="IPR036390">
    <property type="entry name" value="WH_DNA-bd_sf"/>
</dbReference>
<protein>
    <submittedName>
        <fullName evidence="1">Uncharacterized protein</fullName>
    </submittedName>
</protein>
<sequence>MNKEEIRNKILEILSKGDKTSTQIRDELLEMGEEVNLMEFRKILADLVREGIIEKYPVYEQRKFYFRLKTKH</sequence>
<dbReference type="SUPFAM" id="SSF46785">
    <property type="entry name" value="Winged helix' DNA-binding domain"/>
    <property type="match status" value="1"/>
</dbReference>
<evidence type="ECO:0000313" key="1">
    <source>
        <dbReference type="EMBL" id="BDB97553.1"/>
    </source>
</evidence>
<dbReference type="RefSeq" id="WP_229571542.1">
    <property type="nucleotide sequence ID" value="NZ_AP025226.1"/>
</dbReference>